<sequence>MFNFAFNDTETQQTTIRQLQERHLALLPESKRTRFTEPHEENGVVSHGVWFYPQDHDPRLPVDATGSSRRARRIRAELAQRTATIVESMVLTLRPDLVHHPKFEETVAAQGDFIFEPERASKVAEWPVLTIYKGLVARTIALLELESGL</sequence>
<evidence type="ECO:0000313" key="1">
    <source>
        <dbReference type="EMBL" id="OHV18335.1"/>
    </source>
</evidence>
<organism evidence="1 2">
    <name type="scientific">Methylorubrum extorquens</name>
    <name type="common">Methylobacterium dichloromethanicum</name>
    <name type="synonym">Methylobacterium extorquens</name>
    <dbReference type="NCBI Taxonomy" id="408"/>
    <lineage>
        <taxon>Bacteria</taxon>
        <taxon>Pseudomonadati</taxon>
        <taxon>Pseudomonadota</taxon>
        <taxon>Alphaproteobacteria</taxon>
        <taxon>Hyphomicrobiales</taxon>
        <taxon>Methylobacteriaceae</taxon>
        <taxon>Methylorubrum</taxon>
    </lineage>
</organism>
<accession>A0A1S1PBH6</accession>
<comment type="caution">
    <text evidence="1">The sequence shown here is derived from an EMBL/GenBank/DDBJ whole genome shotgun (WGS) entry which is preliminary data.</text>
</comment>
<proteinExistence type="predicted"/>
<name>A0A1S1PBH6_METEX</name>
<gene>
    <name evidence="1" type="ORF">BK022_00200</name>
</gene>
<dbReference type="Proteomes" id="UP000180215">
    <property type="component" value="Unassembled WGS sequence"/>
</dbReference>
<dbReference type="AlphaFoldDB" id="A0A1S1PBH6"/>
<dbReference type="EMBL" id="MNAO01000001">
    <property type="protein sequence ID" value="OHV18335.1"/>
    <property type="molecule type" value="Genomic_DNA"/>
</dbReference>
<evidence type="ECO:0000313" key="2">
    <source>
        <dbReference type="Proteomes" id="UP000180215"/>
    </source>
</evidence>
<reference evidence="1 2" key="1">
    <citation type="submission" date="2016-10" db="EMBL/GenBank/DDBJ databases">
        <title>Draft genome sequence of Methylobacterium extorquens CP3, a seed endophyte of Crotalaria pumila with plant growth-promoting and metal tolerance properties.</title>
        <authorList>
            <person name="Sanchez-Lopez A.S."/>
            <person name="Van Hamme J.D."/>
            <person name="Thijs S."/>
            <person name="Mcammond B.M."/>
            <person name="Stevens V."/>
            <person name="Gonzalez-Chavez M.D.C."/>
            <person name="Vangronsveld J."/>
        </authorList>
    </citation>
    <scope>NUCLEOTIDE SEQUENCE [LARGE SCALE GENOMIC DNA]</scope>
    <source>
        <strain evidence="1 2">CP3</strain>
    </source>
</reference>
<protein>
    <submittedName>
        <fullName evidence="1">Uncharacterized protein</fullName>
    </submittedName>
</protein>